<protein>
    <recommendedName>
        <fullName evidence="3">DUF1822 domain-containing protein</fullName>
    </recommendedName>
</protein>
<evidence type="ECO:0008006" key="3">
    <source>
        <dbReference type="Google" id="ProtNLM"/>
    </source>
</evidence>
<proteinExistence type="predicted"/>
<dbReference type="EMBL" id="AP018227">
    <property type="protein sequence ID" value="BAY87593.1"/>
    <property type="molecule type" value="Genomic_DNA"/>
</dbReference>
<evidence type="ECO:0000313" key="2">
    <source>
        <dbReference type="Proteomes" id="UP000218418"/>
    </source>
</evidence>
<accession>A0A1Z4M263</accession>
<reference evidence="1 2" key="1">
    <citation type="submission" date="2017-06" db="EMBL/GenBank/DDBJ databases">
        <title>Genome sequencing of cyanobaciteial culture collection at National Institute for Environmental Studies (NIES).</title>
        <authorList>
            <person name="Hirose Y."/>
            <person name="Shimura Y."/>
            <person name="Fujisawa T."/>
            <person name="Nakamura Y."/>
            <person name="Kawachi M."/>
        </authorList>
    </citation>
    <scope>NUCLEOTIDE SEQUENCE [LARGE SCALE GENOMIC DNA]</scope>
    <source>
        <strain evidence="1 2">NIES-267</strain>
    </source>
</reference>
<evidence type="ECO:0000313" key="1">
    <source>
        <dbReference type="EMBL" id="BAY87593.1"/>
    </source>
</evidence>
<organism evidence="1 2">
    <name type="scientific">Calothrix parasitica NIES-267</name>
    <dbReference type="NCBI Taxonomy" id="1973488"/>
    <lineage>
        <taxon>Bacteria</taxon>
        <taxon>Bacillati</taxon>
        <taxon>Cyanobacteriota</taxon>
        <taxon>Cyanophyceae</taxon>
        <taxon>Nostocales</taxon>
        <taxon>Calotrichaceae</taxon>
        <taxon>Calothrix</taxon>
    </lineage>
</organism>
<gene>
    <name evidence="1" type="ORF">NIES267_71170</name>
</gene>
<sequence length="201" mass="22552">MNQFDNEKMFTVKCSRGDFEHLQELFESGELNRRLGVEVTDMGITSTEISTESIILSQWLKGIIQPSWQIIQSNTAGSNLTLIKQSKLNNNQTKYCSISCKRYCKSENNIDGNAIELIVKIKLTQSQGEMDIKVIAKPCRYQSFLPQGLKLILLVDSDILAEVEARSADKIIHYGLTGDIGDNFSVKLALGDVNIKEDFVI</sequence>
<keyword evidence="2" id="KW-1185">Reference proteome</keyword>
<dbReference type="Proteomes" id="UP000218418">
    <property type="component" value="Chromosome"/>
</dbReference>
<dbReference type="AlphaFoldDB" id="A0A1Z4M263"/>
<dbReference type="InterPro" id="IPR014951">
    <property type="entry name" value="DUF1822"/>
</dbReference>
<dbReference type="Pfam" id="PF08852">
    <property type="entry name" value="DUF1822"/>
    <property type="match status" value="1"/>
</dbReference>
<name>A0A1Z4M263_9CYAN</name>